<reference evidence="2 3" key="1">
    <citation type="submission" date="2019-06" db="EMBL/GenBank/DDBJ databases">
        <title>Sequencing the genomes of 1000 actinobacteria strains.</title>
        <authorList>
            <person name="Klenk H.-P."/>
        </authorList>
    </citation>
    <scope>NUCLEOTIDE SEQUENCE [LARGE SCALE GENOMIC DNA]</scope>
    <source>
        <strain evidence="2 3">DSM 45301</strain>
    </source>
</reference>
<dbReference type="InterPro" id="IPR008928">
    <property type="entry name" value="6-hairpin_glycosidase_sf"/>
</dbReference>
<accession>A0A543DVN6</accession>
<evidence type="ECO:0000256" key="1">
    <source>
        <dbReference type="SAM" id="MobiDB-lite"/>
    </source>
</evidence>
<organism evidence="2 3">
    <name type="scientific">Pseudonocardia kunmingensis</name>
    <dbReference type="NCBI Taxonomy" id="630975"/>
    <lineage>
        <taxon>Bacteria</taxon>
        <taxon>Bacillati</taxon>
        <taxon>Actinomycetota</taxon>
        <taxon>Actinomycetes</taxon>
        <taxon>Pseudonocardiales</taxon>
        <taxon>Pseudonocardiaceae</taxon>
        <taxon>Pseudonocardia</taxon>
    </lineage>
</organism>
<dbReference type="GO" id="GO:0005975">
    <property type="term" value="P:carbohydrate metabolic process"/>
    <property type="evidence" value="ECO:0007669"/>
    <property type="project" value="InterPro"/>
</dbReference>
<protein>
    <recommendedName>
        <fullName evidence="4">Glycosyl hydrolase family 88</fullName>
    </recommendedName>
</protein>
<dbReference type="InterPro" id="IPR012341">
    <property type="entry name" value="6hp_glycosidase-like_sf"/>
</dbReference>
<dbReference type="AlphaFoldDB" id="A0A543DVN6"/>
<evidence type="ECO:0000313" key="3">
    <source>
        <dbReference type="Proteomes" id="UP000315677"/>
    </source>
</evidence>
<sequence>MSRGRTEVPAVDWGEARAQMLARVDDMLGSELPGFPHWADPTTGEWFCTEDGDWTGGAWPGMLWSAAAQTGDDRYRDAARAWCARTSERADRTTAFKGFGFFRSVALGPQAEESHAVGSAAASIDSLQATPLLLWAHGVTGEARYADIARAHTQRVLDLHMREDGSVVRSSELDPATGARPDPGRERGRR</sequence>
<dbReference type="SUPFAM" id="SSF48208">
    <property type="entry name" value="Six-hairpin glycosidases"/>
    <property type="match status" value="1"/>
</dbReference>
<dbReference type="Gene3D" id="1.50.10.10">
    <property type="match status" value="1"/>
</dbReference>
<dbReference type="RefSeq" id="WP_142047078.1">
    <property type="nucleotide sequence ID" value="NZ_VFPA01000001.1"/>
</dbReference>
<name>A0A543DVN6_9PSEU</name>
<evidence type="ECO:0008006" key="4">
    <source>
        <dbReference type="Google" id="ProtNLM"/>
    </source>
</evidence>
<comment type="caution">
    <text evidence="2">The sequence shown here is derived from an EMBL/GenBank/DDBJ whole genome shotgun (WGS) entry which is preliminary data.</text>
</comment>
<dbReference type="EMBL" id="VFPA01000001">
    <property type="protein sequence ID" value="TQM13373.1"/>
    <property type="molecule type" value="Genomic_DNA"/>
</dbReference>
<evidence type="ECO:0000313" key="2">
    <source>
        <dbReference type="EMBL" id="TQM13373.1"/>
    </source>
</evidence>
<dbReference type="OrthoDB" id="428577at2"/>
<gene>
    <name evidence="2" type="ORF">FB558_0106</name>
</gene>
<feature type="region of interest" description="Disordered" evidence="1">
    <location>
        <begin position="166"/>
        <end position="190"/>
    </location>
</feature>
<dbReference type="Proteomes" id="UP000315677">
    <property type="component" value="Unassembled WGS sequence"/>
</dbReference>
<keyword evidence="3" id="KW-1185">Reference proteome</keyword>
<proteinExistence type="predicted"/>